<dbReference type="Gene3D" id="3.40.190.10">
    <property type="entry name" value="Periplasmic binding protein-like II"/>
    <property type="match status" value="2"/>
</dbReference>
<keyword evidence="3" id="KW-0238">DNA-binding</keyword>
<dbReference type="STRING" id="104623.Ser39006_01356"/>
<dbReference type="Proteomes" id="UP000017700">
    <property type="component" value="Chromosome"/>
</dbReference>
<reference evidence="7" key="2">
    <citation type="submission" date="2013-09" db="EMBL/GenBank/DDBJ databases">
        <authorList>
            <person name="Wang G."/>
            <person name="Yang Y."/>
            <person name="Su Y."/>
        </authorList>
    </citation>
    <scope>NUCLEOTIDE SEQUENCE</scope>
    <source>
        <strain evidence="7">ATCC 39006</strain>
    </source>
</reference>
<dbReference type="OrthoDB" id="8557381at2"/>
<organism evidence="7 8">
    <name type="scientific">Serratia sp. (strain ATCC 39006)</name>
    <name type="common">Prodigiosinella confusarubida</name>
    <dbReference type="NCBI Taxonomy" id="104623"/>
    <lineage>
        <taxon>Bacteria</taxon>
        <taxon>Pseudomonadati</taxon>
        <taxon>Pseudomonadota</taxon>
        <taxon>Gammaproteobacteria</taxon>
        <taxon>Enterobacterales</taxon>
        <taxon>Pectobacteriaceae</taxon>
        <taxon>Prodigiosinella</taxon>
    </lineage>
</organism>
<evidence type="ECO:0000313" key="6">
    <source>
        <dbReference type="EMBL" id="AUH02007.1"/>
    </source>
</evidence>
<evidence type="ECO:0000256" key="2">
    <source>
        <dbReference type="ARBA" id="ARBA00023015"/>
    </source>
</evidence>
<gene>
    <name evidence="6" type="ORF">CWC46_20765</name>
    <name evidence="7" type="ORF">Ser39006_020760</name>
</gene>
<reference evidence="7" key="4">
    <citation type="submission" date="2017-11" db="EMBL/GenBank/DDBJ databases">
        <title>Complete genome sequence of Serratia sp. ATCC 39006.</title>
        <authorList>
            <person name="Hampton H.G."/>
            <person name="Jackson S.A."/>
            <person name="Jauregui R."/>
            <person name="Poulter G.T.M."/>
            <person name="Salmond G.P.C."/>
            <person name="Fineran P.C."/>
        </authorList>
    </citation>
    <scope>NUCLEOTIDE SEQUENCE</scope>
    <source>
        <strain evidence="7">ATCC 39006</strain>
    </source>
</reference>
<reference evidence="7 8" key="1">
    <citation type="journal article" date="2013" name="Genome Announc.">
        <title>Draft genome sequence of Serratia sp. strain ATCC 39006, a model bacterium for analysis of the biosynthesis and regulation of prodigiosin, a carbapenem, and gas vesicles.</title>
        <authorList>
            <person name="Fineran P.C."/>
            <person name="Iglesias Cans M.C."/>
            <person name="Ramsay J.P."/>
            <person name="Wilf N.M."/>
            <person name="Cossyleon D."/>
            <person name="McNeil M.B."/>
            <person name="Williamson N.R."/>
            <person name="Monson R.E."/>
            <person name="Becher S.A."/>
            <person name="Stanton J.A."/>
            <person name="Brugger K."/>
            <person name="Brown S.D."/>
            <person name="Salmond G.P."/>
        </authorList>
    </citation>
    <scope>NUCLEOTIDE SEQUENCE [LARGE SCALE GENOMIC DNA]</scope>
    <source>
        <strain evidence="7">ATCC 39006</strain>
        <strain evidence="8">ATCC 39006 / SC 11482</strain>
    </source>
</reference>
<dbReference type="InterPro" id="IPR036390">
    <property type="entry name" value="WH_DNA-bd_sf"/>
</dbReference>
<dbReference type="RefSeq" id="WP_021014626.1">
    <property type="nucleotide sequence ID" value="NZ_CP025084.1"/>
</dbReference>
<comment type="similarity">
    <text evidence="1">Belongs to the LysR transcriptional regulatory family.</text>
</comment>
<dbReference type="EMBL" id="CP025085">
    <property type="protein sequence ID" value="AUH02007.1"/>
    <property type="molecule type" value="Genomic_DNA"/>
</dbReference>
<keyword evidence="8" id="KW-1185">Reference proteome</keyword>
<sequence length="310" mass="35932">MLHRNFLNQLDLKDINTFLMLYEWRSARKTAEKMNISQSTVSYSLKRLRECFNDVLFEFTQGKLIPTEKAEKMVPYLKVVLDSVNKCAGTEVNNYALHINKVIHYSAPEYFELLILPDLIHSLIKEKTGSSFYIDRLNKTVPVEKIISGEIDLAVGFGPGYHQIHPELSWEPIVEEKFICLTSYDINTTEPLHLDDFCSMLQVYPTPWISEKNMVDGWLEMFSKKRHIIAKANTYQACINIISKTTATFALPSRLIHTLHIPENVHCCEPPLGFPHFTVDMFWAKKRENTDELRTLRALITKIAQQYSDK</sequence>
<evidence type="ECO:0000259" key="5">
    <source>
        <dbReference type="PROSITE" id="PS50931"/>
    </source>
</evidence>
<evidence type="ECO:0000313" key="7">
    <source>
        <dbReference type="EMBL" id="AUH06329.1"/>
    </source>
</evidence>
<accession>A0A2I5TBQ0</accession>
<dbReference type="SUPFAM" id="SSF46785">
    <property type="entry name" value="Winged helix' DNA-binding domain"/>
    <property type="match status" value="1"/>
</dbReference>
<dbReference type="InterPro" id="IPR036388">
    <property type="entry name" value="WH-like_DNA-bd_sf"/>
</dbReference>
<dbReference type="KEGG" id="sera:Ser39006_020760"/>
<protein>
    <submittedName>
        <fullName evidence="7">LysR family transcriptional regulator</fullName>
    </submittedName>
</protein>
<dbReference type="Pfam" id="PF03466">
    <property type="entry name" value="LysR_substrate"/>
    <property type="match status" value="1"/>
</dbReference>
<dbReference type="PANTHER" id="PTHR30118:SF15">
    <property type="entry name" value="TRANSCRIPTIONAL REGULATORY PROTEIN"/>
    <property type="match status" value="1"/>
</dbReference>
<dbReference type="Gene3D" id="1.10.10.10">
    <property type="entry name" value="Winged helix-like DNA-binding domain superfamily/Winged helix DNA-binding domain"/>
    <property type="match status" value="1"/>
</dbReference>
<keyword evidence="2" id="KW-0805">Transcription regulation</keyword>
<reference evidence="6 9" key="3">
    <citation type="submission" date="2017-11" db="EMBL/GenBank/DDBJ databases">
        <title>Complete genome sequence of Serratia sp. ATCC 39006 LacA.</title>
        <authorList>
            <person name="Hampton H.G."/>
            <person name="Jackson S.A."/>
            <person name="Jauregui R."/>
            <person name="Poulter G.T.M."/>
            <person name="Salmond G.P.C."/>
            <person name="Fineran P.C."/>
        </authorList>
    </citation>
    <scope>NUCLEOTIDE SEQUENCE [LARGE SCALE GENOMIC DNA]</scope>
    <source>
        <strain evidence="6 9">ATCC 39006</strain>
    </source>
</reference>
<dbReference type="GO" id="GO:0003677">
    <property type="term" value="F:DNA binding"/>
    <property type="evidence" value="ECO:0007669"/>
    <property type="project" value="UniProtKB-KW"/>
</dbReference>
<dbReference type="AlphaFoldDB" id="A0A2I5TBQ0"/>
<dbReference type="Proteomes" id="UP000233778">
    <property type="component" value="Chromosome"/>
</dbReference>
<dbReference type="PANTHER" id="PTHR30118">
    <property type="entry name" value="HTH-TYPE TRANSCRIPTIONAL REGULATOR LEUO-RELATED"/>
    <property type="match status" value="1"/>
</dbReference>
<keyword evidence="4" id="KW-0804">Transcription</keyword>
<name>A0A2I5TBQ0_SERS3</name>
<dbReference type="InterPro" id="IPR050389">
    <property type="entry name" value="LysR-type_TF"/>
</dbReference>
<dbReference type="KEGG" id="serq:CWC46_20765"/>
<proteinExistence type="inferred from homology"/>
<dbReference type="EMBL" id="CP025084">
    <property type="protein sequence ID" value="AUH06329.1"/>
    <property type="molecule type" value="Genomic_DNA"/>
</dbReference>
<dbReference type="InterPro" id="IPR000847">
    <property type="entry name" value="LysR_HTH_N"/>
</dbReference>
<dbReference type="SUPFAM" id="SSF53850">
    <property type="entry name" value="Periplasmic binding protein-like II"/>
    <property type="match status" value="1"/>
</dbReference>
<evidence type="ECO:0000256" key="4">
    <source>
        <dbReference type="ARBA" id="ARBA00023163"/>
    </source>
</evidence>
<dbReference type="InterPro" id="IPR037402">
    <property type="entry name" value="YidZ_PBP2"/>
</dbReference>
<dbReference type="PROSITE" id="PS50931">
    <property type="entry name" value="HTH_LYSR"/>
    <property type="match status" value="1"/>
</dbReference>
<evidence type="ECO:0000256" key="1">
    <source>
        <dbReference type="ARBA" id="ARBA00009437"/>
    </source>
</evidence>
<dbReference type="InterPro" id="IPR005119">
    <property type="entry name" value="LysR_subst-bd"/>
</dbReference>
<dbReference type="GO" id="GO:0003700">
    <property type="term" value="F:DNA-binding transcription factor activity"/>
    <property type="evidence" value="ECO:0007669"/>
    <property type="project" value="InterPro"/>
</dbReference>
<dbReference type="CDD" id="cd08417">
    <property type="entry name" value="PBP2_Nitroaromatics_like"/>
    <property type="match status" value="1"/>
</dbReference>
<dbReference type="Pfam" id="PF00126">
    <property type="entry name" value="HTH_1"/>
    <property type="match status" value="1"/>
</dbReference>
<feature type="domain" description="HTH lysR-type" evidence="5">
    <location>
        <begin position="10"/>
        <end position="67"/>
    </location>
</feature>
<evidence type="ECO:0000256" key="3">
    <source>
        <dbReference type="ARBA" id="ARBA00023125"/>
    </source>
</evidence>
<evidence type="ECO:0000313" key="8">
    <source>
        <dbReference type="Proteomes" id="UP000017700"/>
    </source>
</evidence>
<evidence type="ECO:0000313" key="9">
    <source>
        <dbReference type="Proteomes" id="UP000233778"/>
    </source>
</evidence>